<organism evidence="1 2">
    <name type="scientific">Nocardioides szechwanensis</name>
    <dbReference type="NCBI Taxonomy" id="1005944"/>
    <lineage>
        <taxon>Bacteria</taxon>
        <taxon>Bacillati</taxon>
        <taxon>Actinomycetota</taxon>
        <taxon>Actinomycetes</taxon>
        <taxon>Propionibacteriales</taxon>
        <taxon>Nocardioidaceae</taxon>
        <taxon>Nocardioides</taxon>
    </lineage>
</organism>
<keyword evidence="2" id="KW-1185">Reference proteome</keyword>
<dbReference type="STRING" id="1005944.SAMN05192576_3657"/>
<dbReference type="RefSeq" id="WP_091026247.1">
    <property type="nucleotide sequence ID" value="NZ_BKAE01000009.1"/>
</dbReference>
<reference evidence="1 2" key="1">
    <citation type="submission" date="2016-10" db="EMBL/GenBank/DDBJ databases">
        <authorList>
            <person name="de Groot N.N."/>
        </authorList>
    </citation>
    <scope>NUCLEOTIDE SEQUENCE [LARGE SCALE GENOMIC DNA]</scope>
    <source>
        <strain evidence="1 2">CGMCC 1.11147</strain>
    </source>
</reference>
<accession>A0A1H0I268</accession>
<sequence length="121" mass="12649">MTTYLASRVTAAASAAYGAYCLAKPQHLGQALKADLAEMPAYRDLAFTYGGRDLAISLAALGGRSPAVVRTAVGLRIAMDLTDCVTLSSSTNDRGLRTKVMAITLGWAALNAAALLLDERT</sequence>
<dbReference type="AlphaFoldDB" id="A0A1H0I268"/>
<dbReference type="EMBL" id="FNIC01000007">
    <property type="protein sequence ID" value="SDO25536.1"/>
    <property type="molecule type" value="Genomic_DNA"/>
</dbReference>
<proteinExistence type="predicted"/>
<dbReference type="OrthoDB" id="3790757at2"/>
<evidence type="ECO:0000313" key="2">
    <source>
        <dbReference type="Proteomes" id="UP000199004"/>
    </source>
</evidence>
<dbReference type="Proteomes" id="UP000199004">
    <property type="component" value="Unassembled WGS sequence"/>
</dbReference>
<gene>
    <name evidence="1" type="ORF">SAMN05192576_3657</name>
</gene>
<name>A0A1H0I268_9ACTN</name>
<evidence type="ECO:0000313" key="1">
    <source>
        <dbReference type="EMBL" id="SDO25536.1"/>
    </source>
</evidence>
<protein>
    <submittedName>
        <fullName evidence="1">Uncharacterized protein</fullName>
    </submittedName>
</protein>